<sequence>MKALKILYFVRGAAPSPAQLAEAHSLNANVCFRNALAISNEAALEACDGVSGDVPPVYSAKFPAAEAALEARAKSIAALSAKVGDEPAPKKGDDGPTAAAMTKPADAPAKAGKAAPAAATAPTPPAPAAPAAPAAAATGWKPNA</sequence>
<proteinExistence type="predicted"/>
<dbReference type="GeneID" id="26796445"/>
<dbReference type="EMBL" id="KR935213">
    <property type="protein sequence ID" value="AKU43029.1"/>
    <property type="molecule type" value="Genomic_DNA"/>
</dbReference>
<dbReference type="OrthoDB" id="22438at10239"/>
<protein>
    <submittedName>
        <fullName evidence="2">Uncharacterized protein</fullName>
    </submittedName>
</protein>
<accession>A0A0K1LKS7</accession>
<feature type="region of interest" description="Disordered" evidence="1">
    <location>
        <begin position="80"/>
        <end position="144"/>
    </location>
</feature>
<keyword evidence="3" id="KW-1185">Reference proteome</keyword>
<evidence type="ECO:0000313" key="2">
    <source>
        <dbReference type="EMBL" id="AKU43029.1"/>
    </source>
</evidence>
<gene>
    <name evidence="2" type="ORF">RCTITAN_12</name>
</gene>
<reference evidence="2 3" key="1">
    <citation type="journal article" date="2016" name="Genome Announc.">
        <title>Complete Genome Sequences of Five Bacteriophages That Infect Rhodobacter capsulatus.</title>
        <authorList>
            <person name="Bollivar D.W."/>
            <person name="Bernardoni B."/>
            <person name="Bockman M.R."/>
            <person name="Miller B.M."/>
            <person name="Russell D.A."/>
            <person name="Delesalle V.A."/>
            <person name="Krukonis G.P."/>
            <person name="Hatfull G.F."/>
            <person name="Cross M.R."/>
            <person name="Szewczyk M.M."/>
            <person name="Eppurath A."/>
        </authorList>
    </citation>
    <scope>NUCLEOTIDE SEQUENCE [LARGE SCALE GENOMIC DNA]</scope>
</reference>
<dbReference type="Proteomes" id="UP000203710">
    <property type="component" value="Segment"/>
</dbReference>
<name>A0A0K1LKS7_9CAUD</name>
<evidence type="ECO:0000313" key="3">
    <source>
        <dbReference type="Proteomes" id="UP000203710"/>
    </source>
</evidence>
<organism evidence="2 3">
    <name type="scientific">Rhodobacter phage RcTitan</name>
    <dbReference type="NCBI Taxonomy" id="1662330"/>
    <lineage>
        <taxon>Viruses</taxon>
        <taxon>Duplodnaviria</taxon>
        <taxon>Heunggongvirae</taxon>
        <taxon>Uroviricota</taxon>
        <taxon>Caudoviricetes</taxon>
        <taxon>Titanvirus</taxon>
        <taxon>Titanvirus rctitan</taxon>
    </lineage>
</organism>
<feature type="compositionally biased region" description="Basic and acidic residues" evidence="1">
    <location>
        <begin position="83"/>
        <end position="94"/>
    </location>
</feature>
<dbReference type="RefSeq" id="YP_009225677.1">
    <property type="nucleotide sequence ID" value="NC_029097.1"/>
</dbReference>
<dbReference type="KEGG" id="vg:26796445"/>
<feature type="compositionally biased region" description="Low complexity" evidence="1">
    <location>
        <begin position="96"/>
        <end position="121"/>
    </location>
</feature>
<evidence type="ECO:0000256" key="1">
    <source>
        <dbReference type="SAM" id="MobiDB-lite"/>
    </source>
</evidence>